<dbReference type="GeneID" id="24594683"/>
<accession>A0A922LDV8</accession>
<reference evidence="2" key="1">
    <citation type="journal article" date="2012" name="Nat. Genet.">
        <title>Whole-genome sequence of Schistosoma haematobium.</title>
        <authorList>
            <person name="Young N.D."/>
            <person name="Jex A.R."/>
            <person name="Li B."/>
            <person name="Liu S."/>
            <person name="Yang L."/>
            <person name="Xiong Z."/>
            <person name="Li Y."/>
            <person name="Cantacessi C."/>
            <person name="Hall R.S."/>
            <person name="Xu X."/>
            <person name="Chen F."/>
            <person name="Wu X."/>
            <person name="Zerlotini A."/>
            <person name="Oliveira G."/>
            <person name="Hofmann A."/>
            <person name="Zhang G."/>
            <person name="Fang X."/>
            <person name="Kang Y."/>
            <person name="Campbell B.E."/>
            <person name="Loukas A."/>
            <person name="Ranganathan S."/>
            <person name="Rollinson D."/>
            <person name="Rinaldi G."/>
            <person name="Brindley P.J."/>
            <person name="Yang H."/>
            <person name="Wang J."/>
            <person name="Wang J."/>
            <person name="Gasser R.B."/>
        </authorList>
    </citation>
    <scope>NUCLEOTIDE SEQUENCE</scope>
</reference>
<comment type="caution">
    <text evidence="2">The sequence shown here is derived from an EMBL/GenBank/DDBJ whole genome shotgun (WGS) entry which is preliminary data.</text>
</comment>
<reference evidence="2" key="3">
    <citation type="submission" date="2021-06" db="EMBL/GenBank/DDBJ databases">
        <title>Chromosome-level genome assembly for S. haematobium.</title>
        <authorList>
            <person name="Stroehlein A.J."/>
        </authorList>
    </citation>
    <scope>NUCLEOTIDE SEQUENCE</scope>
</reference>
<dbReference type="KEGG" id="shx:MS3_00009669"/>
<evidence type="ECO:0000313" key="2">
    <source>
        <dbReference type="EMBL" id="KAH9579560.1"/>
    </source>
</evidence>
<dbReference type="SUPFAM" id="SSF81383">
    <property type="entry name" value="F-box domain"/>
    <property type="match status" value="1"/>
</dbReference>
<gene>
    <name evidence="2" type="primary">FBXO16</name>
    <name evidence="2" type="ORF">MS3_00009669</name>
</gene>
<feature type="domain" description="F-box" evidence="1">
    <location>
        <begin position="78"/>
        <end position="118"/>
    </location>
</feature>
<dbReference type="RefSeq" id="XP_051064504.1">
    <property type="nucleotide sequence ID" value="XM_051218069.1"/>
</dbReference>
<reference evidence="2" key="4">
    <citation type="journal article" date="2022" name="PLoS Pathog.">
        <title>Chromosome-level genome of Schistosoma haematobium underpins genome-wide explorations of molecular variation.</title>
        <authorList>
            <person name="Stroehlein A.J."/>
            <person name="Korhonen P.K."/>
            <person name="Lee V.V."/>
            <person name="Ralph S.A."/>
            <person name="Mentink-Kane M."/>
            <person name="You H."/>
            <person name="McManus D.P."/>
            <person name="Tchuente L.T."/>
            <person name="Stothard J.R."/>
            <person name="Kaur P."/>
            <person name="Dudchenko O."/>
            <person name="Aiden E.L."/>
            <person name="Yang B."/>
            <person name="Yang H."/>
            <person name="Emery A.M."/>
            <person name="Webster B.L."/>
            <person name="Brindley P.J."/>
            <person name="Rollinson D."/>
            <person name="Chang B.C.H."/>
            <person name="Gasser R.B."/>
            <person name="Young N.D."/>
        </authorList>
    </citation>
    <scope>NUCLEOTIDE SEQUENCE</scope>
</reference>
<evidence type="ECO:0000313" key="3">
    <source>
        <dbReference type="Proteomes" id="UP000471633"/>
    </source>
</evidence>
<dbReference type="PANTHER" id="PTHR46857:SF2">
    <property type="entry name" value="F-BOX ONLY PROTEIN 16"/>
    <property type="match status" value="1"/>
</dbReference>
<dbReference type="InterPro" id="IPR036047">
    <property type="entry name" value="F-box-like_dom_sf"/>
</dbReference>
<dbReference type="InterPro" id="IPR052805">
    <property type="entry name" value="GEF_Ubiquitin-Prot_Reg"/>
</dbReference>
<dbReference type="CDD" id="cd22172">
    <property type="entry name" value="F-box_FBXO16"/>
    <property type="match status" value="1"/>
</dbReference>
<protein>
    <submittedName>
        <fullName evidence="2">F-box only protein 16</fullName>
    </submittedName>
</protein>
<sequence length="445" mass="52508">MIQTKSSWTPLVNKDANKTLFEERKHLILAWFAKWSESQRKELMTKLFELCTQKQLESLFHNIENKIPLYQIDFTRILPRVLCIYLFSFLDPRSLCRCAQVSWYWRYLTESNELWASKCLRYGWDLIASHSQWEPGIWKKHYIQNIRYLQFHISEKSINKENGDTRERCPEELFNKRCHTLNFVNNHHQNHYENNNIDTTINTTATTTTNSSSISSNHGDYDKKQDINRNYKMIQLTDTSKLIPWRAPSRKPSDTHRFNYFDNNETIKLKSSKNEFQYRFSNSAGSTRKKYSLSLSSSSSPPPQIDDIYSNDINGNVHNLFKHETIQKSICPNISMFTSHHNSITLPWKHTSTYPSGAYYLNTEKLQPLQYSMIKKYFNPNSNFKNSSKFNKIENNEPPNHKLHLNNSKLNGSNKQLDHEIHMVNFSDNKQTYGKSTVLEELNSQ</sequence>
<proteinExistence type="predicted"/>
<organism evidence="2 3">
    <name type="scientific">Schistosoma haematobium</name>
    <name type="common">Blood fluke</name>
    <dbReference type="NCBI Taxonomy" id="6185"/>
    <lineage>
        <taxon>Eukaryota</taxon>
        <taxon>Metazoa</taxon>
        <taxon>Spiralia</taxon>
        <taxon>Lophotrochozoa</taxon>
        <taxon>Platyhelminthes</taxon>
        <taxon>Trematoda</taxon>
        <taxon>Digenea</taxon>
        <taxon>Strigeidida</taxon>
        <taxon>Schistosomatoidea</taxon>
        <taxon>Schistosomatidae</taxon>
        <taxon>Schistosoma</taxon>
    </lineage>
</organism>
<dbReference type="Proteomes" id="UP000471633">
    <property type="component" value="Unassembled WGS sequence"/>
</dbReference>
<keyword evidence="3" id="KW-1185">Reference proteome</keyword>
<dbReference type="Gene3D" id="1.20.1280.50">
    <property type="match status" value="1"/>
</dbReference>
<dbReference type="PANTHER" id="PTHR46857">
    <property type="entry name" value="EPITHELIAL CELL-TRANSFORMING SEQUENCE 2 ONCOGENE-LIKE"/>
    <property type="match status" value="1"/>
</dbReference>
<dbReference type="CTD" id="157574"/>
<dbReference type="EMBL" id="AMPZ03000008">
    <property type="protein sequence ID" value="KAH9579560.1"/>
    <property type="molecule type" value="Genomic_DNA"/>
</dbReference>
<dbReference type="Pfam" id="PF12937">
    <property type="entry name" value="F-box-like"/>
    <property type="match status" value="1"/>
</dbReference>
<dbReference type="SMART" id="SM00256">
    <property type="entry name" value="FBOX"/>
    <property type="match status" value="1"/>
</dbReference>
<dbReference type="AlphaFoldDB" id="A0A922LDV8"/>
<dbReference type="InterPro" id="IPR001810">
    <property type="entry name" value="F-box_dom"/>
</dbReference>
<name>A0A922LDV8_SCHHA</name>
<evidence type="ECO:0000259" key="1">
    <source>
        <dbReference type="SMART" id="SM00256"/>
    </source>
</evidence>
<reference evidence="2" key="2">
    <citation type="journal article" date="2019" name="Gigascience">
        <title>High-quality Schistosoma haematobium genome achieved by single-molecule and long-range sequencing.</title>
        <authorList>
            <person name="Stroehlein A.J."/>
            <person name="Korhonen P.K."/>
            <person name="Chong T.M."/>
            <person name="Lim Y.L."/>
            <person name="Chan K.G."/>
            <person name="Webster B."/>
            <person name="Rollinson D."/>
            <person name="Brindley P.J."/>
            <person name="Gasser R.B."/>
            <person name="Young N.D."/>
        </authorList>
    </citation>
    <scope>NUCLEOTIDE SEQUENCE</scope>
</reference>